<dbReference type="PROSITE" id="PS00168">
    <property type="entry name" value="TRP_SYNTHASE_BETA"/>
    <property type="match status" value="1"/>
</dbReference>
<keyword evidence="11 13" id="KW-0456">Lyase</keyword>
<dbReference type="EC" id="4.2.1.20" evidence="5 13"/>
<dbReference type="UniPathway" id="UPA00035">
    <property type="reaction ID" value="UER00044"/>
</dbReference>
<evidence type="ECO:0000256" key="14">
    <source>
        <dbReference type="SAM" id="MobiDB-lite"/>
    </source>
</evidence>
<dbReference type="CDD" id="cd06446">
    <property type="entry name" value="Trp-synth_B"/>
    <property type="match status" value="1"/>
</dbReference>
<proteinExistence type="inferred from homology"/>
<dbReference type="InterPro" id="IPR013785">
    <property type="entry name" value="Aldolase_TIM"/>
</dbReference>
<dbReference type="Pfam" id="PF00290">
    <property type="entry name" value="Trp_syntA"/>
    <property type="match status" value="1"/>
</dbReference>
<evidence type="ECO:0000256" key="1">
    <source>
        <dbReference type="ARBA" id="ARBA00001933"/>
    </source>
</evidence>
<dbReference type="InterPro" id="IPR011060">
    <property type="entry name" value="RibuloseP-bd_barrel"/>
</dbReference>
<evidence type="ECO:0000313" key="17">
    <source>
        <dbReference type="Proteomes" id="UP000042958"/>
    </source>
</evidence>
<dbReference type="FunFam" id="3.20.20.70:FF:000151">
    <property type="entry name" value="Tryptophan synthase"/>
    <property type="match status" value="1"/>
</dbReference>
<evidence type="ECO:0000313" key="16">
    <source>
        <dbReference type="EMBL" id="CEO58396.1"/>
    </source>
</evidence>
<sequence>MPNYRVADIAPCQVFAGGEKSVDFAARPVRRWLAEFESDSPRVSLSFLSPTSLPALSLPPSDPTMDHIKNVFAQCQQEGRPALVTYVTAGFPTAEETPDIMLGMQAGGADIIELGLPFTDPIADGPTIQKSNLKALQNGVTITSMLEMVRTARRKGLTTPVLFMGYFNPILRYGQSQLLADCLEAGVNGFIIVDLPPEEAVRFRNGCTKTGLSYVPLIAPSTTEERMKSLCQIADSFIYLVSRMGVTGATGSLNSDLPALIKRVKDLSGNVPVAVGFGISTREHFLSVTSFADGAVIGSQVITVLQDAPAGQAARAVEEYCYKITQRKGRTGEPLASPPSQKQNAVTQSANEDETATTEGSGKFGVFGGQYAPEALTTCLAELDAGFEAARNDPAFWEEYKSYYPFMGRPSSLHQAQRLTEYAGGANIWLKREDLNHTGSHKINNALGQILVARRLGKTEIIAETGAGQHGVATATVCAKFGMKCTIYMGAEDVRRQALNVFRIRLLGATVVPVEAGSRTLRDAVNEAFRAWITRLDTTHYIIGSAIGPHPFPTMVRTFQSVIGDETKAQLAELGKSPDAVIACVGGGSNAVGMFYPFSKDPSVELVGVEAAGDGLDTARHSATLSRGSVGVLHGVRTYVLQDQHGQISDTHSVSAGLDYPGVGPELAGWKESNRASFVTATDAQALEGFRLLSQLEGIIPALETSHAVWGAIQTAKRLGPGKNLVLCLSGRGDKDVQSVADELPKLGPQIGWDLRF</sequence>
<evidence type="ECO:0000256" key="3">
    <source>
        <dbReference type="ARBA" id="ARBA00005761"/>
    </source>
</evidence>
<keyword evidence="8 13" id="KW-0822">Tryptophan biosynthesis</keyword>
<dbReference type="AlphaFoldDB" id="A0A0F7VCQ7"/>
<comment type="similarity">
    <text evidence="4">In the N-terminal section; belongs to the TrpA family.</text>
</comment>
<dbReference type="FunFam" id="3.40.50.1100:FF:000004">
    <property type="entry name" value="Tryptophan synthase beta chain"/>
    <property type="match status" value="1"/>
</dbReference>
<comment type="pathway">
    <text evidence="2 13">Amino-acid biosynthesis; L-tryptophan biosynthesis; L-tryptophan from chorismate: step 5/5.</text>
</comment>
<comment type="cofactor">
    <cofactor evidence="1 13">
        <name>pyridoxal 5'-phosphate</name>
        <dbReference type="ChEBI" id="CHEBI:597326"/>
    </cofactor>
</comment>
<dbReference type="SUPFAM" id="SSF51366">
    <property type="entry name" value="Ribulose-phoshate binding barrel"/>
    <property type="match status" value="1"/>
</dbReference>
<feature type="compositionally biased region" description="Polar residues" evidence="14">
    <location>
        <begin position="338"/>
        <end position="350"/>
    </location>
</feature>
<dbReference type="GO" id="GO:0004834">
    <property type="term" value="F:tryptophan synthase activity"/>
    <property type="evidence" value="ECO:0007669"/>
    <property type="project" value="UniProtKB-EC"/>
</dbReference>
<evidence type="ECO:0000256" key="2">
    <source>
        <dbReference type="ARBA" id="ARBA00004733"/>
    </source>
</evidence>
<accession>A0A0F7VCQ7</accession>
<evidence type="ECO:0000256" key="4">
    <source>
        <dbReference type="ARBA" id="ARBA00006095"/>
    </source>
</evidence>
<comment type="catalytic activity">
    <reaction evidence="12 13">
        <text>(1S,2R)-1-C-(indol-3-yl)glycerol 3-phosphate + L-serine = D-glyceraldehyde 3-phosphate + L-tryptophan + H2O</text>
        <dbReference type="Rhea" id="RHEA:10532"/>
        <dbReference type="ChEBI" id="CHEBI:15377"/>
        <dbReference type="ChEBI" id="CHEBI:33384"/>
        <dbReference type="ChEBI" id="CHEBI:57912"/>
        <dbReference type="ChEBI" id="CHEBI:58866"/>
        <dbReference type="ChEBI" id="CHEBI:59776"/>
        <dbReference type="EC" id="4.2.1.20"/>
    </reaction>
</comment>
<dbReference type="STRING" id="104259.A0A0F7VCQ7"/>
<evidence type="ECO:0000256" key="10">
    <source>
        <dbReference type="ARBA" id="ARBA00023141"/>
    </source>
</evidence>
<dbReference type="InterPro" id="IPR023026">
    <property type="entry name" value="Trp_synth_beta/beta-like"/>
</dbReference>
<organism evidence="16 17">
    <name type="scientific">Penicillium brasilianum</name>
    <dbReference type="NCBI Taxonomy" id="104259"/>
    <lineage>
        <taxon>Eukaryota</taxon>
        <taxon>Fungi</taxon>
        <taxon>Dikarya</taxon>
        <taxon>Ascomycota</taxon>
        <taxon>Pezizomycotina</taxon>
        <taxon>Eurotiomycetes</taxon>
        <taxon>Eurotiomycetidae</taxon>
        <taxon>Eurotiales</taxon>
        <taxon>Aspergillaceae</taxon>
        <taxon>Penicillium</taxon>
    </lineage>
</organism>
<evidence type="ECO:0000256" key="5">
    <source>
        <dbReference type="ARBA" id="ARBA00012043"/>
    </source>
</evidence>
<evidence type="ECO:0000256" key="9">
    <source>
        <dbReference type="ARBA" id="ARBA00022898"/>
    </source>
</evidence>
<evidence type="ECO:0000259" key="15">
    <source>
        <dbReference type="Pfam" id="PF00291"/>
    </source>
</evidence>
<dbReference type="InterPro" id="IPR006654">
    <property type="entry name" value="Trp_synth_beta"/>
</dbReference>
<evidence type="ECO:0000256" key="7">
    <source>
        <dbReference type="ARBA" id="ARBA00022605"/>
    </source>
</evidence>
<dbReference type="HAMAP" id="MF_00133">
    <property type="entry name" value="Trp_synth_beta"/>
    <property type="match status" value="1"/>
</dbReference>
<evidence type="ECO:0000256" key="12">
    <source>
        <dbReference type="ARBA" id="ARBA00049047"/>
    </source>
</evidence>
<keyword evidence="10 13" id="KW-0057">Aromatic amino acid biosynthesis</keyword>
<dbReference type="OrthoDB" id="10050244at2759"/>
<comment type="similarity">
    <text evidence="3">In the C-terminal section; belongs to the TrpB family.</text>
</comment>
<evidence type="ECO:0000256" key="13">
    <source>
        <dbReference type="RuleBase" id="RU003663"/>
    </source>
</evidence>
<evidence type="ECO:0000256" key="6">
    <source>
        <dbReference type="ARBA" id="ARBA00018724"/>
    </source>
</evidence>
<dbReference type="NCBIfam" id="TIGR00262">
    <property type="entry name" value="trpA"/>
    <property type="match status" value="1"/>
</dbReference>
<dbReference type="FunFam" id="3.40.50.1100:FF:000001">
    <property type="entry name" value="Tryptophan synthase beta chain"/>
    <property type="match status" value="1"/>
</dbReference>
<feature type="domain" description="Tryptophan synthase beta chain-like PALP" evidence="15">
    <location>
        <begin position="409"/>
        <end position="731"/>
    </location>
</feature>
<dbReference type="Proteomes" id="UP000042958">
    <property type="component" value="Unassembled WGS sequence"/>
</dbReference>
<dbReference type="InterPro" id="IPR001926">
    <property type="entry name" value="TrpB-like_PALP"/>
</dbReference>
<dbReference type="PROSITE" id="PS00167">
    <property type="entry name" value="TRP_SYNTHASE_ALPHA"/>
    <property type="match status" value="1"/>
</dbReference>
<dbReference type="PANTHER" id="PTHR48077">
    <property type="entry name" value="TRYPTOPHAN SYNTHASE-RELATED"/>
    <property type="match status" value="1"/>
</dbReference>
<reference evidence="17" key="1">
    <citation type="journal article" date="2015" name="Genome Announc.">
        <title>Draft genome sequence of the fungus Penicillium brasilianum MG11.</title>
        <authorList>
            <person name="Horn F."/>
            <person name="Linde J."/>
            <person name="Mattern D.J."/>
            <person name="Walther G."/>
            <person name="Guthke R."/>
            <person name="Brakhage A.A."/>
            <person name="Valiante V."/>
        </authorList>
    </citation>
    <scope>NUCLEOTIDE SEQUENCE [LARGE SCALE GENOMIC DNA]</scope>
    <source>
        <strain evidence="17">MG11</strain>
    </source>
</reference>
<dbReference type="NCBIfam" id="TIGR00263">
    <property type="entry name" value="trpB"/>
    <property type="match status" value="1"/>
</dbReference>
<keyword evidence="7 13" id="KW-0028">Amino-acid biosynthesis</keyword>
<protein>
    <recommendedName>
        <fullName evidence="6 13">Tryptophan synthase</fullName>
        <ecNumber evidence="5 13">4.2.1.20</ecNumber>
    </recommendedName>
</protein>
<evidence type="ECO:0000256" key="8">
    <source>
        <dbReference type="ARBA" id="ARBA00022822"/>
    </source>
</evidence>
<feature type="region of interest" description="Disordered" evidence="14">
    <location>
        <begin position="330"/>
        <end position="363"/>
    </location>
</feature>
<evidence type="ECO:0000256" key="11">
    <source>
        <dbReference type="ARBA" id="ARBA00023239"/>
    </source>
</evidence>
<dbReference type="GO" id="GO:0005737">
    <property type="term" value="C:cytoplasm"/>
    <property type="evidence" value="ECO:0007669"/>
    <property type="project" value="TreeGrafter"/>
</dbReference>
<dbReference type="Gene3D" id="3.40.50.1100">
    <property type="match status" value="2"/>
</dbReference>
<dbReference type="SUPFAM" id="SSF53686">
    <property type="entry name" value="Tryptophan synthase beta subunit-like PLP-dependent enzymes"/>
    <property type="match status" value="1"/>
</dbReference>
<dbReference type="HAMAP" id="MF_00131">
    <property type="entry name" value="Trp_synth_alpha"/>
    <property type="match status" value="1"/>
</dbReference>
<keyword evidence="9 13" id="KW-0663">Pyridoxal phosphate</keyword>
<dbReference type="InterPro" id="IPR036052">
    <property type="entry name" value="TrpB-like_PALP_sf"/>
</dbReference>
<dbReference type="Pfam" id="PF00291">
    <property type="entry name" value="PALP"/>
    <property type="match status" value="1"/>
</dbReference>
<dbReference type="InterPro" id="IPR006653">
    <property type="entry name" value="Trp_synth_b_CS"/>
</dbReference>
<dbReference type="InterPro" id="IPR002028">
    <property type="entry name" value="Trp_synthase_suA"/>
</dbReference>
<dbReference type="CDD" id="cd04724">
    <property type="entry name" value="Tryptophan_synthase_alpha"/>
    <property type="match status" value="1"/>
</dbReference>
<keyword evidence="17" id="KW-1185">Reference proteome</keyword>
<dbReference type="EMBL" id="CDHK01000003">
    <property type="protein sequence ID" value="CEO58396.1"/>
    <property type="molecule type" value="Genomic_DNA"/>
</dbReference>
<dbReference type="Gene3D" id="3.20.20.70">
    <property type="entry name" value="Aldolase class I"/>
    <property type="match status" value="1"/>
</dbReference>
<dbReference type="PANTHER" id="PTHR48077:SF3">
    <property type="entry name" value="TRYPTOPHAN SYNTHASE"/>
    <property type="match status" value="1"/>
</dbReference>
<gene>
    <name evidence="16" type="ORF">PMG11_03125</name>
</gene>
<dbReference type="InterPro" id="IPR018204">
    <property type="entry name" value="Trp_synthase_alpha_AS"/>
</dbReference>
<name>A0A0F7VCQ7_PENBI</name>